<protein>
    <recommendedName>
        <fullName evidence="5">SH3 domain-containing protein</fullName>
    </recommendedName>
</protein>
<evidence type="ECO:0000256" key="2">
    <source>
        <dbReference type="SAM" id="MobiDB-lite"/>
    </source>
</evidence>
<proteinExistence type="predicted"/>
<name>A0A507EUV2_9FUNG</name>
<evidence type="ECO:0000256" key="1">
    <source>
        <dbReference type="SAM" id="Coils"/>
    </source>
</evidence>
<evidence type="ECO:0000313" key="4">
    <source>
        <dbReference type="Proteomes" id="UP000320333"/>
    </source>
</evidence>
<dbReference type="EMBL" id="QEAP01000417">
    <property type="protein sequence ID" value="TPX67016.1"/>
    <property type="molecule type" value="Genomic_DNA"/>
</dbReference>
<evidence type="ECO:0008006" key="5">
    <source>
        <dbReference type="Google" id="ProtNLM"/>
    </source>
</evidence>
<organism evidence="3 4">
    <name type="scientific">Chytriomyces confervae</name>
    <dbReference type="NCBI Taxonomy" id="246404"/>
    <lineage>
        <taxon>Eukaryota</taxon>
        <taxon>Fungi</taxon>
        <taxon>Fungi incertae sedis</taxon>
        <taxon>Chytridiomycota</taxon>
        <taxon>Chytridiomycota incertae sedis</taxon>
        <taxon>Chytridiomycetes</taxon>
        <taxon>Chytridiales</taxon>
        <taxon>Chytriomycetaceae</taxon>
        <taxon>Chytriomyces</taxon>
    </lineage>
</organism>
<reference evidence="3 4" key="1">
    <citation type="journal article" date="2019" name="Sci. Rep.">
        <title>Comparative genomics of chytrid fungi reveal insights into the obligate biotrophic and pathogenic lifestyle of Synchytrium endobioticum.</title>
        <authorList>
            <person name="van de Vossenberg B.T.L.H."/>
            <person name="Warris S."/>
            <person name="Nguyen H.D.T."/>
            <person name="van Gent-Pelzer M.P.E."/>
            <person name="Joly D.L."/>
            <person name="van de Geest H.C."/>
            <person name="Bonants P.J.M."/>
            <person name="Smith D.S."/>
            <person name="Levesque C.A."/>
            <person name="van der Lee T.A.J."/>
        </authorList>
    </citation>
    <scope>NUCLEOTIDE SEQUENCE [LARGE SCALE GENOMIC DNA]</scope>
    <source>
        <strain evidence="3 4">CBS 675.73</strain>
    </source>
</reference>
<evidence type="ECO:0000313" key="3">
    <source>
        <dbReference type="EMBL" id="TPX67016.1"/>
    </source>
</evidence>
<dbReference type="OrthoDB" id="5595608at2759"/>
<accession>A0A507EUV2</accession>
<dbReference type="AlphaFoldDB" id="A0A507EUV2"/>
<dbReference type="SUPFAM" id="SSF50044">
    <property type="entry name" value="SH3-domain"/>
    <property type="match status" value="1"/>
</dbReference>
<keyword evidence="1" id="KW-0175">Coiled coil</keyword>
<gene>
    <name evidence="3" type="ORF">CcCBS67573_g07641</name>
</gene>
<keyword evidence="4" id="KW-1185">Reference proteome</keyword>
<comment type="caution">
    <text evidence="3">The sequence shown here is derived from an EMBL/GenBank/DDBJ whole genome shotgun (WGS) entry which is preliminary data.</text>
</comment>
<sequence>MSQQAPVNLCPLVLVDVNGDIGVPLAAASAQVSVARFVTGRLRIATHLLPAEASHVQIHFFGSTNGVRDCASGTAGSEHNPDVDGDPVDISLTVWAKEEQGDSLVPGVHEFPFSLQIPSNILPSYNFLLSSMPFSHQFDTANPTYAKRQTRFYEIVASVVCTDNTLIMSNDPCPVIVKQSFPRWLRGDDKVGRGATAGGEFSVNVTIPRYVFHEDGQMDIFVAIQDGSELVKRITAVRCYLVETASLKMPSQHIPIPIPIGTLFRYKVPPMQAQLDRFPLFSPQNPLKITLQLAESRPDLNTLLLQLTHSLVFEFVYKSGASSVGASNTAAPRSRGSPASVGSSSRAHSVGTSGSTQNSVIIDPLRTIQMIHEALDKRSSVVLPSSPLASDNLNNAPAKATRLKASLIVPVRIVHAVQEDDFDLIAAFGGVPPSFQPPVVSAPPMDLETILTVRIGYDPNPDYVDLNGGTKDVEDQLKMSSGDQVIISETFDDGWAVGTNLTTSMAGLFPVAVVKFIPTAALSNGKSIGLQQPAVPLPAARIGTPIASGPAPTASADQVVETEKEAEKRKLKEQMEQMQQMMMALQMKLESL</sequence>
<dbReference type="Proteomes" id="UP000320333">
    <property type="component" value="Unassembled WGS sequence"/>
</dbReference>
<dbReference type="STRING" id="246404.A0A507EUV2"/>
<dbReference type="Gene3D" id="2.30.30.40">
    <property type="entry name" value="SH3 Domains"/>
    <property type="match status" value="1"/>
</dbReference>
<dbReference type="InterPro" id="IPR036028">
    <property type="entry name" value="SH3-like_dom_sf"/>
</dbReference>
<feature type="region of interest" description="Disordered" evidence="2">
    <location>
        <begin position="324"/>
        <end position="356"/>
    </location>
</feature>
<feature type="coiled-coil region" evidence="1">
    <location>
        <begin position="561"/>
        <end position="588"/>
    </location>
</feature>
<feature type="compositionally biased region" description="Low complexity" evidence="2">
    <location>
        <begin position="332"/>
        <end position="351"/>
    </location>
</feature>